<organism evidence="1 2">
    <name type="scientific">Pseudomonas tructae</name>
    <dbReference type="NCBI Taxonomy" id="2518644"/>
    <lineage>
        <taxon>Bacteria</taxon>
        <taxon>Pseudomonadati</taxon>
        <taxon>Pseudomonadota</taxon>
        <taxon>Gammaproteobacteria</taxon>
        <taxon>Pseudomonadales</taxon>
        <taxon>Pseudomonadaceae</taxon>
        <taxon>Pseudomonas</taxon>
    </lineage>
</organism>
<dbReference type="RefSeq" id="WP_130265750.1">
    <property type="nucleotide sequence ID" value="NZ_CP035952.1"/>
</dbReference>
<evidence type="ECO:0000313" key="1">
    <source>
        <dbReference type="EMBL" id="QBF27916.1"/>
    </source>
</evidence>
<accession>A0A411MM41</accession>
<dbReference type="Proteomes" id="UP000291130">
    <property type="component" value="Chromosome"/>
</dbReference>
<dbReference type="OrthoDB" id="3251881at2"/>
<evidence type="ECO:0008006" key="3">
    <source>
        <dbReference type="Google" id="ProtNLM"/>
    </source>
</evidence>
<evidence type="ECO:0000313" key="2">
    <source>
        <dbReference type="Proteomes" id="UP000291130"/>
    </source>
</evidence>
<gene>
    <name evidence="1" type="ORF">EXN22_20340</name>
</gene>
<proteinExistence type="predicted"/>
<name>A0A411MM41_9PSED</name>
<dbReference type="EMBL" id="CP035952">
    <property type="protein sequence ID" value="QBF27916.1"/>
    <property type="molecule type" value="Genomic_DNA"/>
</dbReference>
<protein>
    <recommendedName>
        <fullName evidence="3">Eps11J</fullName>
    </recommendedName>
</protein>
<dbReference type="AlphaFoldDB" id="A0A411MM41"/>
<reference evidence="1 2" key="1">
    <citation type="submission" date="2019-02" db="EMBL/GenBank/DDBJ databases">
        <title>Complete genome sequence of Pseudomonas sp. SNU WT1 isolated from rainbow trout.</title>
        <authorList>
            <person name="Oh W.T."/>
            <person name="Park S.C."/>
        </authorList>
    </citation>
    <scope>NUCLEOTIDE SEQUENCE [LARGE SCALE GENOMIC DNA]</scope>
    <source>
        <strain evidence="1 2">SNU WT1</strain>
    </source>
</reference>
<dbReference type="KEGG" id="ptk:EXN22_20340"/>
<sequence length="338" mass="39350">MKYPLDNKKVLYIAPRFFGYENEIKNELERRGAKVDFLLDRPFESAFMKAVTRFRRDWVIGAANKYYRQSVSALNAAEYDFVFVISGQTLSAEVLEEWRSTFVNAKFVLYMWDSFANRQSALDNLKFFDSVLSFDRTDADKYGLRFRPLFFSSGFEQANTSSLDIDVSFIGTAHSDRYSVVSKVDRCLGHDVKKHWYLFLQAKWVYWAYLLINPTFRSAKIAHFKFESLAKQDVQAVFNSSKAILDVEHPHQTGLTMRTLETLGARKKLITTNSSVKTYDFYSEQNICVIDRLAPEIPNSFLHTEYKDVSPELYQKYRLEGWLDEILQAAEEDGIARK</sequence>
<keyword evidence="2" id="KW-1185">Reference proteome</keyword>